<feature type="compositionally biased region" description="Polar residues" evidence="8">
    <location>
        <begin position="296"/>
        <end position="315"/>
    </location>
</feature>
<dbReference type="EMBL" id="AWSO01002405">
    <property type="protein sequence ID" value="ESK81517.1"/>
    <property type="molecule type" value="Genomic_DNA"/>
</dbReference>
<feature type="compositionally biased region" description="Low complexity" evidence="8">
    <location>
        <begin position="670"/>
        <end position="680"/>
    </location>
</feature>
<dbReference type="Pfam" id="PF00018">
    <property type="entry name" value="SH3_1"/>
    <property type="match status" value="1"/>
</dbReference>
<dbReference type="InterPro" id="IPR031160">
    <property type="entry name" value="F_BAR_dom"/>
</dbReference>
<dbReference type="Proteomes" id="UP000017559">
    <property type="component" value="Unassembled WGS sequence"/>
</dbReference>
<feature type="compositionally biased region" description="Polar residues" evidence="8">
    <location>
        <begin position="389"/>
        <end position="402"/>
    </location>
</feature>
<feature type="compositionally biased region" description="Low complexity" evidence="8">
    <location>
        <begin position="474"/>
        <end position="492"/>
    </location>
</feature>
<dbReference type="Gene3D" id="1.20.1270.60">
    <property type="entry name" value="Arfaptin homology (AH) domain/BAR domain"/>
    <property type="match status" value="1"/>
</dbReference>
<dbReference type="FunFam" id="1.20.1270.60:FF:000045">
    <property type="entry name" value="Cell division control protein"/>
    <property type="match status" value="1"/>
</dbReference>
<feature type="region of interest" description="Disordered" evidence="8">
    <location>
        <begin position="825"/>
        <end position="937"/>
    </location>
</feature>
<feature type="compositionally biased region" description="Low complexity" evidence="8">
    <location>
        <begin position="701"/>
        <end position="717"/>
    </location>
</feature>
<feature type="compositionally biased region" description="Polar residues" evidence="8">
    <location>
        <begin position="976"/>
        <end position="986"/>
    </location>
</feature>
<accession>V2WIU7</accession>
<keyword evidence="2 6" id="KW-0728">SH3 domain</keyword>
<keyword evidence="4" id="KW-0597">Phosphoprotein</keyword>
<feature type="compositionally biased region" description="Polar residues" evidence="8">
    <location>
        <begin position="724"/>
        <end position="753"/>
    </location>
</feature>
<dbReference type="InterPro" id="IPR027267">
    <property type="entry name" value="AH/BAR_dom_sf"/>
</dbReference>
<gene>
    <name evidence="11" type="ORF">Moror_15673</name>
</gene>
<feature type="region of interest" description="Disordered" evidence="8">
    <location>
        <begin position="956"/>
        <end position="1004"/>
    </location>
</feature>
<proteinExistence type="predicted"/>
<feature type="domain" description="SH3" evidence="9">
    <location>
        <begin position="1012"/>
        <end position="1075"/>
    </location>
</feature>
<evidence type="ECO:0000256" key="6">
    <source>
        <dbReference type="PROSITE-ProRule" id="PRU00192"/>
    </source>
</evidence>
<evidence type="ECO:0000256" key="5">
    <source>
        <dbReference type="ARBA" id="ARBA00023212"/>
    </source>
</evidence>
<feature type="compositionally biased region" description="Low complexity" evidence="8">
    <location>
        <begin position="898"/>
        <end position="937"/>
    </location>
</feature>
<dbReference type="GO" id="GO:0005543">
    <property type="term" value="F:phospholipid binding"/>
    <property type="evidence" value="ECO:0007669"/>
    <property type="project" value="TreeGrafter"/>
</dbReference>
<comment type="subcellular location">
    <subcellularLocation>
        <location evidence="1">Cytoplasm</location>
        <location evidence="1">Cytoskeleton</location>
    </subcellularLocation>
</comment>
<evidence type="ECO:0000256" key="7">
    <source>
        <dbReference type="PROSITE-ProRule" id="PRU01077"/>
    </source>
</evidence>
<dbReference type="Gene3D" id="2.30.30.40">
    <property type="entry name" value="SH3 Domains"/>
    <property type="match status" value="1"/>
</dbReference>
<feature type="domain" description="F-BAR" evidence="10">
    <location>
        <begin position="28"/>
        <end position="281"/>
    </location>
</feature>
<comment type="caution">
    <text evidence="11">The sequence shown here is derived from an EMBL/GenBank/DDBJ whole genome shotgun (WGS) entry which is preliminary data.</text>
</comment>
<evidence type="ECO:0000313" key="11">
    <source>
        <dbReference type="EMBL" id="ESK81517.1"/>
    </source>
</evidence>
<dbReference type="GO" id="GO:0120104">
    <property type="term" value="C:mitotic actomyosin contractile ring, proximal layer"/>
    <property type="evidence" value="ECO:0007669"/>
    <property type="project" value="TreeGrafter"/>
</dbReference>
<dbReference type="AlphaFoldDB" id="V2WIU7"/>
<feature type="compositionally biased region" description="Pro residues" evidence="8">
    <location>
        <begin position="834"/>
        <end position="852"/>
    </location>
</feature>
<dbReference type="PROSITE" id="PS50002">
    <property type="entry name" value="SH3"/>
    <property type="match status" value="1"/>
</dbReference>
<evidence type="ECO:0000256" key="8">
    <source>
        <dbReference type="SAM" id="MobiDB-lite"/>
    </source>
</evidence>
<reference evidence="11 12" key="1">
    <citation type="journal article" date="2014" name="BMC Genomics">
        <title>Genome and secretome analysis of the hemibiotrophic fungal pathogen, Moniliophthora roreri, which causes frosty pod rot disease of cacao: mechanisms of the biotrophic and necrotrophic phases.</title>
        <authorList>
            <person name="Meinhardt L.W."/>
            <person name="Costa G.G.L."/>
            <person name="Thomazella D.P.T."/>
            <person name="Teixeira P.J.P.L."/>
            <person name="Carazzolle M.F."/>
            <person name="Schuster S.C."/>
            <person name="Carlson J.E."/>
            <person name="Guiltinan M.J."/>
            <person name="Mieczkowski P."/>
            <person name="Farmer A."/>
            <person name="Ramaraj T."/>
            <person name="Crozier J."/>
            <person name="Davis R.E."/>
            <person name="Shao J."/>
            <person name="Melnick R.L."/>
            <person name="Pereira G.A.G."/>
            <person name="Bailey B.A."/>
        </authorList>
    </citation>
    <scope>NUCLEOTIDE SEQUENCE [LARGE SCALE GENOMIC DNA]</scope>
    <source>
        <strain evidence="11 12">MCA 2997</strain>
    </source>
</reference>
<name>V2WIU7_MONRO</name>
<keyword evidence="7" id="KW-0175">Coiled coil</keyword>
<dbReference type="GO" id="GO:0030036">
    <property type="term" value="P:actin cytoskeleton organization"/>
    <property type="evidence" value="ECO:0007669"/>
    <property type="project" value="UniProtKB-ARBA"/>
</dbReference>
<dbReference type="SMART" id="SM00326">
    <property type="entry name" value="SH3"/>
    <property type="match status" value="1"/>
</dbReference>
<evidence type="ECO:0000259" key="9">
    <source>
        <dbReference type="PROSITE" id="PS50002"/>
    </source>
</evidence>
<feature type="region of interest" description="Disordered" evidence="8">
    <location>
        <begin position="296"/>
        <end position="454"/>
    </location>
</feature>
<protein>
    <submittedName>
        <fullName evidence="11">Sh3 domain-containing protein</fullName>
    </submittedName>
</protein>
<sequence length="1075" mass="117812">MAARRQPSTTSLSKYYRAGATDYSNRTSDFCNNFWGPNDSGVDVLFARMRGAIRTMDELRNFWKERASIEEDYAKRLLKLSKSTLGRDEVGDLRSSLDTILLETERQSTFHLTLSTQIKSDLEHQVSLFCSKQGHHKKVYTSPIEKSYRQKTTQESYVTKAREKYEQDCMRINSYTAQSTLVQGRDLEKIHYKLERAQQTVRENERDFANFARAFKDTAAKWESDWKTYCDTCQDLEEDRMEFMKDNMWAYANAVSTVCVSDDESCEKVRVSLEQVDTLKEMENFVVDFGTGNQIQAPPQFINFNSPDAQTSMNPTMRPANFVRSSQREKSPMAQMRDIPAAEDTEDEAMINTAGRGAGNRNSGSGSGVIEPSLSRQPTTNGKLVGNLNGHSPSGSVASGSAHSPRPGTSPQPTSQPTSPTKALTQQHNIARKPTTRVSPPTVPADPLAEPIDPNAETYIKVGSNAYKVDLSRDPAAASSSSSRPGTRPGTSHSNYASGTDTDDPLARQLAELTSAVAGQGSVRRQQSQSAKWASTATANVNANVPSSSRRNTGTMETLPPPRAQTSPTRDYRNSADMVVGPPPPLQQPMQSSRSASPQPPTAAFMQPPSQPPSEVQGVMADYHQSLPGERKAASRRGSFISVSEQQTGGSTLSRPSSQGQGGYAGVGAGSRSPSPSPGAMVRRSPSPQPGQYMVHQNRMSQPPQQVQRSPSPSPGQYMASGPGHQSQGSFGRAQTVSVNRLSQQQPQVQRNPSPSPGGYMSHSPSSAGHSANPSISNVSRAQSLSANRLSQQQAPVQRAASPNQVGIALDPSGRVLHDEMAQRYQAQQQPTYQQPPPQQPYQQQQPPPPAQIPAQPQQTYRSQTTIQPQMMNIPPPPPLSAPPTQMQQAQVQRRTSYAAPNQAPAQGGYQQPQMTGYASQPQHQHQQQATYTQPGYQAQHQAQYQYAQQTGYGQQSHGSYYQQQQPQQYGGHQLRPQQTSGYSQRSPSPQPGMGMGSNGGGGGQYTEDGSVILFYVQAMYDYEATIDEEFSFQAGDVIAVTATPEDGWWSGELLDEERRQPGRHVFPSNFVRLF</sequence>
<feature type="region of interest" description="Disordered" evidence="8">
    <location>
        <begin position="473"/>
        <end position="503"/>
    </location>
</feature>
<dbReference type="OrthoDB" id="19092at2759"/>
<dbReference type="SMART" id="SM00055">
    <property type="entry name" value="FCH"/>
    <property type="match status" value="1"/>
</dbReference>
<dbReference type="PANTHER" id="PTHR23065:SF7">
    <property type="entry name" value="NOSTRIN, ISOFORM H"/>
    <property type="match status" value="1"/>
</dbReference>
<feature type="compositionally biased region" description="Polar residues" evidence="8">
    <location>
        <begin position="763"/>
        <end position="805"/>
    </location>
</feature>
<feature type="compositionally biased region" description="Gly residues" evidence="8">
    <location>
        <begin position="660"/>
        <end position="669"/>
    </location>
</feature>
<dbReference type="SUPFAM" id="SSF50044">
    <property type="entry name" value="SH3-domain"/>
    <property type="match status" value="1"/>
</dbReference>
<evidence type="ECO:0000256" key="4">
    <source>
        <dbReference type="ARBA" id="ARBA00022553"/>
    </source>
</evidence>
<dbReference type="InterPro" id="IPR036028">
    <property type="entry name" value="SH3-like_dom_sf"/>
</dbReference>
<dbReference type="GO" id="GO:0009898">
    <property type="term" value="C:cytoplasmic side of plasma membrane"/>
    <property type="evidence" value="ECO:0007669"/>
    <property type="project" value="TreeGrafter"/>
</dbReference>
<organism evidence="11 12">
    <name type="scientific">Moniliophthora roreri (strain MCA 2997)</name>
    <name type="common">Cocoa frosty pod rot fungus</name>
    <name type="synonym">Crinipellis roreri</name>
    <dbReference type="NCBI Taxonomy" id="1381753"/>
    <lineage>
        <taxon>Eukaryota</taxon>
        <taxon>Fungi</taxon>
        <taxon>Dikarya</taxon>
        <taxon>Basidiomycota</taxon>
        <taxon>Agaricomycotina</taxon>
        <taxon>Agaricomycetes</taxon>
        <taxon>Agaricomycetidae</taxon>
        <taxon>Agaricales</taxon>
        <taxon>Marasmiineae</taxon>
        <taxon>Marasmiaceae</taxon>
        <taxon>Moniliophthora</taxon>
    </lineage>
</organism>
<dbReference type="Pfam" id="PF00611">
    <property type="entry name" value="FCH"/>
    <property type="match status" value="1"/>
</dbReference>
<evidence type="ECO:0000256" key="1">
    <source>
        <dbReference type="ARBA" id="ARBA00004245"/>
    </source>
</evidence>
<evidence type="ECO:0000256" key="3">
    <source>
        <dbReference type="ARBA" id="ARBA00022490"/>
    </source>
</evidence>
<dbReference type="FunFam" id="2.30.30.40:FF:000312">
    <property type="entry name" value="Related to Cell division control protein 15"/>
    <property type="match status" value="1"/>
</dbReference>
<dbReference type="PRINTS" id="PR00452">
    <property type="entry name" value="SH3DOMAIN"/>
</dbReference>
<dbReference type="PROSITE" id="PS51741">
    <property type="entry name" value="F_BAR"/>
    <property type="match status" value="1"/>
</dbReference>
<dbReference type="HOGENOM" id="CLU_004415_0_0_1"/>
<feature type="compositionally biased region" description="Gly residues" evidence="8">
    <location>
        <begin position="994"/>
        <end position="1004"/>
    </location>
</feature>
<keyword evidence="3" id="KW-0963">Cytoplasm</keyword>
<feature type="compositionally biased region" description="Low complexity" evidence="8">
    <location>
        <begin position="519"/>
        <end position="552"/>
    </location>
</feature>
<keyword evidence="12" id="KW-1185">Reference proteome</keyword>
<dbReference type="PRINTS" id="PR00499">
    <property type="entry name" value="P67PHOX"/>
</dbReference>
<evidence type="ECO:0000313" key="12">
    <source>
        <dbReference type="Proteomes" id="UP000017559"/>
    </source>
</evidence>
<feature type="compositionally biased region" description="Polar residues" evidence="8">
    <location>
        <begin position="641"/>
        <end position="656"/>
    </location>
</feature>
<evidence type="ECO:0000256" key="2">
    <source>
        <dbReference type="ARBA" id="ARBA00022443"/>
    </source>
</evidence>
<evidence type="ECO:0000259" key="10">
    <source>
        <dbReference type="PROSITE" id="PS51741"/>
    </source>
</evidence>
<feature type="compositionally biased region" description="Low complexity" evidence="8">
    <location>
        <begin position="404"/>
        <end position="421"/>
    </location>
</feature>
<dbReference type="CDD" id="cd00174">
    <property type="entry name" value="SH3"/>
    <property type="match status" value="1"/>
</dbReference>
<dbReference type="InterPro" id="IPR001452">
    <property type="entry name" value="SH3_domain"/>
</dbReference>
<keyword evidence="5" id="KW-0206">Cytoskeleton</keyword>
<dbReference type="InterPro" id="IPR001060">
    <property type="entry name" value="FCH_dom"/>
</dbReference>
<dbReference type="PANTHER" id="PTHR23065">
    <property type="entry name" value="PROLINE-SERINE-THREONINE PHOSPHATASE INTERACTING PROTEIN 1"/>
    <property type="match status" value="1"/>
</dbReference>
<dbReference type="KEGG" id="mrr:Moror_15673"/>
<dbReference type="STRING" id="1381753.V2WIU7"/>
<dbReference type="CDD" id="cd07651">
    <property type="entry name" value="F-BAR_PombeCdc15_like"/>
    <property type="match status" value="1"/>
</dbReference>
<dbReference type="SUPFAM" id="SSF103657">
    <property type="entry name" value="BAR/IMD domain-like"/>
    <property type="match status" value="1"/>
</dbReference>
<feature type="region of interest" description="Disordered" evidence="8">
    <location>
        <begin position="517"/>
        <end position="810"/>
    </location>
</feature>
<feature type="compositionally biased region" description="Low complexity" evidence="8">
    <location>
        <begin position="956"/>
        <end position="974"/>
    </location>
</feature>